<proteinExistence type="predicted"/>
<evidence type="ECO:0000313" key="2">
    <source>
        <dbReference type="Proteomes" id="UP000704712"/>
    </source>
</evidence>
<dbReference type="Proteomes" id="UP000704712">
    <property type="component" value="Unassembled WGS sequence"/>
</dbReference>
<protein>
    <submittedName>
        <fullName evidence="1">Uncharacterized protein</fullName>
    </submittedName>
</protein>
<dbReference type="EMBL" id="JAACNO010002260">
    <property type="protein sequence ID" value="KAF4134632.1"/>
    <property type="molecule type" value="Genomic_DNA"/>
</dbReference>
<organism evidence="1 2">
    <name type="scientific">Phytophthora infestans</name>
    <name type="common">Potato late blight agent</name>
    <name type="synonym">Botrytis infestans</name>
    <dbReference type="NCBI Taxonomy" id="4787"/>
    <lineage>
        <taxon>Eukaryota</taxon>
        <taxon>Sar</taxon>
        <taxon>Stramenopiles</taxon>
        <taxon>Oomycota</taxon>
        <taxon>Peronosporomycetes</taxon>
        <taxon>Peronosporales</taxon>
        <taxon>Peronosporaceae</taxon>
        <taxon>Phytophthora</taxon>
    </lineage>
</organism>
<accession>A0A8S9U4P0</accession>
<evidence type="ECO:0000313" key="1">
    <source>
        <dbReference type="EMBL" id="KAF4134632.1"/>
    </source>
</evidence>
<name>A0A8S9U4P0_PHYIN</name>
<comment type="caution">
    <text evidence="1">The sequence shown here is derived from an EMBL/GenBank/DDBJ whole genome shotgun (WGS) entry which is preliminary data.</text>
</comment>
<sequence>MAELKGYRFAGCTPGVEVRQRCDLCSKATPKNFVGTTHLLSQCDLLDSGTDCVDSTEDTFKKTIKQ</sequence>
<dbReference type="AlphaFoldDB" id="A0A8S9U4P0"/>
<reference evidence="1" key="1">
    <citation type="submission" date="2020-03" db="EMBL/GenBank/DDBJ databases">
        <title>Hybrid Assembly of Korean Phytophthora infestans isolates.</title>
        <authorList>
            <person name="Prokchorchik M."/>
            <person name="Lee Y."/>
            <person name="Seo J."/>
            <person name="Cho J.-H."/>
            <person name="Park Y.-E."/>
            <person name="Jang D.-C."/>
            <person name="Im J.-S."/>
            <person name="Choi J.-G."/>
            <person name="Park H.-J."/>
            <person name="Lee G.-B."/>
            <person name="Lee Y.-G."/>
            <person name="Hong S.-Y."/>
            <person name="Cho K."/>
            <person name="Sohn K.H."/>
        </authorList>
    </citation>
    <scope>NUCLEOTIDE SEQUENCE</scope>
    <source>
        <strain evidence="1">KR_2_A2</strain>
    </source>
</reference>
<gene>
    <name evidence="1" type="ORF">GN958_ATG16179</name>
</gene>